<sequence>MTAWSFGSVADRLVANNKPGRRTEEPVRRHSYDVNDRRAQVFRPIGDGTKVGAMRWRDRYLQTAEEYDRQMKKKGERHPLGANALRVLKALLWLPGLDFKTGRLEPAIATIQDLTGYARKTVVDAMRRLKDHGFLNWVRRTEKTGNEPGEGPRVKQATNAYFFDLHRLHKRAQMRLAQLLRKCMPAAGTSTADSLEGAEVAREPACDPKLASILARMEAAFEGEGASSDTGRNPGEEL</sequence>
<evidence type="ECO:0000313" key="1">
    <source>
        <dbReference type="EMBL" id="MBB4149148.1"/>
    </source>
</evidence>
<evidence type="ECO:0000313" key="2">
    <source>
        <dbReference type="Proteomes" id="UP000590524"/>
    </source>
</evidence>
<dbReference type="RefSeq" id="WP_188082787.1">
    <property type="nucleotide sequence ID" value="NZ_JACIEU010000011.1"/>
</dbReference>
<organism evidence="1 2">
    <name type="scientific">Sphingobium scionense</name>
    <dbReference type="NCBI Taxonomy" id="1404341"/>
    <lineage>
        <taxon>Bacteria</taxon>
        <taxon>Pseudomonadati</taxon>
        <taxon>Pseudomonadota</taxon>
        <taxon>Alphaproteobacteria</taxon>
        <taxon>Sphingomonadales</taxon>
        <taxon>Sphingomonadaceae</taxon>
        <taxon>Sphingobium</taxon>
    </lineage>
</organism>
<protein>
    <recommendedName>
        <fullName evidence="3">Replication protein A</fullName>
    </recommendedName>
</protein>
<name>A0A7W6LRG2_9SPHN</name>
<dbReference type="EMBL" id="JACIEU010000011">
    <property type="protein sequence ID" value="MBB4149148.1"/>
    <property type="molecule type" value="Genomic_DNA"/>
</dbReference>
<gene>
    <name evidence="1" type="ORF">GGQ90_002937</name>
</gene>
<dbReference type="Proteomes" id="UP000590524">
    <property type="component" value="Unassembled WGS sequence"/>
</dbReference>
<dbReference type="AlphaFoldDB" id="A0A7W6LRG2"/>
<proteinExistence type="predicted"/>
<accession>A0A7W6LRG2</accession>
<comment type="caution">
    <text evidence="1">The sequence shown here is derived from an EMBL/GenBank/DDBJ whole genome shotgun (WGS) entry which is preliminary data.</text>
</comment>
<evidence type="ECO:0008006" key="3">
    <source>
        <dbReference type="Google" id="ProtNLM"/>
    </source>
</evidence>
<keyword evidence="2" id="KW-1185">Reference proteome</keyword>
<reference evidence="1 2" key="1">
    <citation type="submission" date="2020-08" db="EMBL/GenBank/DDBJ databases">
        <title>Genomic Encyclopedia of Type Strains, Phase IV (KMG-IV): sequencing the most valuable type-strain genomes for metagenomic binning, comparative biology and taxonomic classification.</title>
        <authorList>
            <person name="Goeker M."/>
        </authorList>
    </citation>
    <scope>NUCLEOTIDE SEQUENCE [LARGE SCALE GENOMIC DNA]</scope>
    <source>
        <strain evidence="1 2">DSM 19371</strain>
    </source>
</reference>